<dbReference type="Gene3D" id="3.30.300.30">
    <property type="match status" value="1"/>
</dbReference>
<evidence type="ECO:0000259" key="3">
    <source>
        <dbReference type="PROSITE" id="PS50075"/>
    </source>
</evidence>
<dbReference type="SUPFAM" id="SSF47336">
    <property type="entry name" value="ACP-like"/>
    <property type="match status" value="1"/>
</dbReference>
<dbReference type="PANTHER" id="PTHR45527:SF1">
    <property type="entry name" value="FATTY ACID SYNTHASE"/>
    <property type="match status" value="1"/>
</dbReference>
<dbReference type="PATRIC" id="fig|43658.6.peg.666"/>
<dbReference type="InterPro" id="IPR009081">
    <property type="entry name" value="PP-bd_ACP"/>
</dbReference>
<dbReference type="Gene3D" id="3.40.50.1820">
    <property type="entry name" value="alpha/beta hydrolase"/>
    <property type="match status" value="1"/>
</dbReference>
<dbReference type="PROSITE" id="PS50075">
    <property type="entry name" value="CARRIER"/>
    <property type="match status" value="1"/>
</dbReference>
<keyword evidence="2" id="KW-0597">Phosphoprotein</keyword>
<comment type="caution">
    <text evidence="5">The sequence shown here is derived from an EMBL/GenBank/DDBJ whole genome shotgun (WGS) entry which is preliminary data.</text>
</comment>
<dbReference type="SMART" id="SM00823">
    <property type="entry name" value="PKS_PP"/>
    <property type="match status" value="1"/>
</dbReference>
<dbReference type="AlphaFoldDB" id="A0A0L0ELT0"/>
<organism evidence="5 6">
    <name type="scientific">Pseudoalteromonas rubra</name>
    <dbReference type="NCBI Taxonomy" id="43658"/>
    <lineage>
        <taxon>Bacteria</taxon>
        <taxon>Pseudomonadati</taxon>
        <taxon>Pseudomonadota</taxon>
        <taxon>Gammaproteobacteria</taxon>
        <taxon>Alteromonadales</taxon>
        <taxon>Pseudoalteromonadaceae</taxon>
        <taxon>Pseudoalteromonas</taxon>
    </lineage>
</organism>
<sequence>MSAGIATELSARLSESLPAYMVPYRYVLIDAIPLTANGKVDARALHALGAQCDSVAQLIAPRNEVEEALADILASVLKRTSISVEDNFFSLGGHSLLATQCIGLIEERLGVGMSVRTLFERPTVAALAQWVEIQQAMAQQAQDDNENDTSEEMFL</sequence>
<dbReference type="Proteomes" id="UP000036850">
    <property type="component" value="Unassembled WGS sequence"/>
</dbReference>
<feature type="domain" description="Carrier" evidence="3">
    <location>
        <begin position="60"/>
        <end position="135"/>
    </location>
</feature>
<dbReference type="InterPro" id="IPR020806">
    <property type="entry name" value="PKS_PP-bd"/>
</dbReference>
<dbReference type="InterPro" id="IPR029058">
    <property type="entry name" value="AB_hydrolase_fold"/>
</dbReference>
<evidence type="ECO:0000256" key="1">
    <source>
        <dbReference type="ARBA" id="ARBA00022450"/>
    </source>
</evidence>
<dbReference type="EMBL" id="LFZX01000322">
    <property type="protein sequence ID" value="KNC65300.1"/>
    <property type="molecule type" value="Genomic_DNA"/>
</dbReference>
<dbReference type="Pfam" id="PF00550">
    <property type="entry name" value="PP-binding"/>
    <property type="match status" value="1"/>
</dbReference>
<dbReference type="PANTHER" id="PTHR45527">
    <property type="entry name" value="NONRIBOSOMAL PEPTIDE SYNTHETASE"/>
    <property type="match status" value="1"/>
</dbReference>
<accession>A0A0L0ELT0</accession>
<evidence type="ECO:0000313" key="4">
    <source>
        <dbReference type="EMBL" id="KNC65299.1"/>
    </source>
</evidence>
<reference evidence="5" key="2">
    <citation type="submission" date="2015-07" db="EMBL/GenBank/DDBJ databases">
        <title>MeaNS - Measles Nucleotide Surveillance Program.</title>
        <authorList>
            <person name="Tran T."/>
            <person name="Druce J."/>
        </authorList>
    </citation>
    <scope>NUCLEOTIDE SEQUENCE</scope>
    <source>
        <strain evidence="5">OCN096</strain>
    </source>
</reference>
<name>A0A0L0ELT0_9GAMM</name>
<evidence type="ECO:0000313" key="5">
    <source>
        <dbReference type="EMBL" id="KNC65300.1"/>
    </source>
</evidence>
<evidence type="ECO:0000313" key="6">
    <source>
        <dbReference type="Proteomes" id="UP000036850"/>
    </source>
</evidence>
<dbReference type="GO" id="GO:0043041">
    <property type="term" value="P:amino acid activation for nonribosomal peptide biosynthetic process"/>
    <property type="evidence" value="ECO:0007669"/>
    <property type="project" value="TreeGrafter"/>
</dbReference>
<proteinExistence type="predicted"/>
<dbReference type="GO" id="GO:0031177">
    <property type="term" value="F:phosphopantetheine binding"/>
    <property type="evidence" value="ECO:0007669"/>
    <property type="project" value="InterPro"/>
</dbReference>
<dbReference type="FunFam" id="1.10.1200.10:FF:000016">
    <property type="entry name" value="Non-ribosomal peptide synthase"/>
    <property type="match status" value="1"/>
</dbReference>
<gene>
    <name evidence="4" type="ORF">AC626_24000</name>
    <name evidence="5" type="ORF">AC626_24015</name>
</gene>
<dbReference type="EMBL" id="LFZX01000322">
    <property type="protein sequence ID" value="KNC65299.1"/>
    <property type="molecule type" value="Genomic_DNA"/>
</dbReference>
<dbReference type="InterPro" id="IPR036736">
    <property type="entry name" value="ACP-like_sf"/>
</dbReference>
<dbReference type="GO" id="GO:0044550">
    <property type="term" value="P:secondary metabolite biosynthetic process"/>
    <property type="evidence" value="ECO:0007669"/>
    <property type="project" value="TreeGrafter"/>
</dbReference>
<evidence type="ECO:0000256" key="2">
    <source>
        <dbReference type="ARBA" id="ARBA00022553"/>
    </source>
</evidence>
<dbReference type="InterPro" id="IPR045851">
    <property type="entry name" value="AMP-bd_C_sf"/>
</dbReference>
<protein>
    <recommendedName>
        <fullName evidence="3">Carrier domain-containing protein</fullName>
    </recommendedName>
</protein>
<dbReference type="GO" id="GO:0005737">
    <property type="term" value="C:cytoplasm"/>
    <property type="evidence" value="ECO:0007669"/>
    <property type="project" value="TreeGrafter"/>
</dbReference>
<dbReference type="SUPFAM" id="SSF56801">
    <property type="entry name" value="Acetyl-CoA synthetase-like"/>
    <property type="match status" value="1"/>
</dbReference>
<keyword evidence="1" id="KW-0596">Phosphopantetheine</keyword>
<dbReference type="GO" id="GO:0072330">
    <property type="term" value="P:monocarboxylic acid biosynthetic process"/>
    <property type="evidence" value="ECO:0007669"/>
    <property type="project" value="UniProtKB-ARBA"/>
</dbReference>
<reference evidence="6" key="1">
    <citation type="submission" date="2015-07" db="EMBL/GenBank/DDBJ databases">
        <title>Draft genome sequence of a Pseudoalteromonas rubra strain, OCN096, isolated from Kaneohe Bay, Oahu, Hawaii.</title>
        <authorList>
            <person name="Beurmann S."/>
            <person name="Ushijima B."/>
            <person name="Belcaid M."/>
            <person name="Callahan S.M."/>
            <person name="Aeby G.S."/>
        </authorList>
    </citation>
    <scope>NUCLEOTIDE SEQUENCE [LARGE SCALE GENOMIC DNA]</scope>
    <source>
        <strain evidence="6">OCN096</strain>
    </source>
</reference>
<dbReference type="SMART" id="SM01294">
    <property type="entry name" value="PKS_PP_betabranch"/>
    <property type="match status" value="1"/>
</dbReference>